<proteinExistence type="predicted"/>
<evidence type="ECO:0000313" key="1">
    <source>
        <dbReference type="EMBL" id="KRG16829.1"/>
    </source>
</evidence>
<gene>
    <name evidence="1" type="ORF">ACA29_02810</name>
</gene>
<reference evidence="1 2" key="1">
    <citation type="submission" date="2015-06" db="EMBL/GenBank/DDBJ databases">
        <title>Genome sequencing project of Bacillus galactosidilyticus PL133.</title>
        <authorList>
            <person name="Gaiero J."/>
            <person name="Nicol R."/>
            <person name="Habash M."/>
        </authorList>
    </citation>
    <scope>NUCLEOTIDE SEQUENCE [LARGE SCALE GENOMIC DNA]</scope>
    <source>
        <strain evidence="1 2">PL133</strain>
    </source>
</reference>
<feature type="non-terminal residue" evidence="1">
    <location>
        <position position="139"/>
    </location>
</feature>
<dbReference type="EMBL" id="LGPB01000026">
    <property type="protein sequence ID" value="KRG16829.1"/>
    <property type="molecule type" value="Genomic_DNA"/>
</dbReference>
<protein>
    <submittedName>
        <fullName evidence="1">Uncharacterized protein</fullName>
    </submittedName>
</protein>
<name>A0A0Q9Y7J0_9BACI</name>
<organism evidence="1 2">
    <name type="scientific">Lederbergia galactosidilytica</name>
    <dbReference type="NCBI Taxonomy" id="217031"/>
    <lineage>
        <taxon>Bacteria</taxon>
        <taxon>Bacillati</taxon>
        <taxon>Bacillota</taxon>
        <taxon>Bacilli</taxon>
        <taxon>Bacillales</taxon>
        <taxon>Bacillaceae</taxon>
        <taxon>Lederbergia</taxon>
    </lineage>
</organism>
<sequence length="139" mass="15946">MLNIERRRKIENGFKGTTRLQKKKMFQEVSKCFRICDACPFNGQAISDAEPHEQNSYESVCGPCSNYKRLRELGDYLWEKETNIEFLLAKGKNLTADEVLYLLEEGAKEGATKKSIQKALGFTNPKQLNGFLNFIKEKS</sequence>
<evidence type="ECO:0000313" key="2">
    <source>
        <dbReference type="Proteomes" id="UP000053881"/>
    </source>
</evidence>
<dbReference type="Proteomes" id="UP000053881">
    <property type="component" value="Unassembled WGS sequence"/>
</dbReference>
<accession>A0A0Q9Y7J0</accession>
<comment type="caution">
    <text evidence="1">The sequence shown here is derived from an EMBL/GenBank/DDBJ whole genome shotgun (WGS) entry which is preliminary data.</text>
</comment>
<dbReference type="AlphaFoldDB" id="A0A0Q9Y7J0"/>